<evidence type="ECO:0000256" key="6">
    <source>
        <dbReference type="ARBA" id="ARBA00022490"/>
    </source>
</evidence>
<accession>A0A4Y7NPM1</accession>
<dbReference type="InterPro" id="IPR057576">
    <property type="entry name" value="NUCB1_N"/>
</dbReference>
<dbReference type="PANTHER" id="PTHR19237:SF20">
    <property type="entry name" value="NUCLEOBINDIN 1"/>
    <property type="match status" value="1"/>
</dbReference>
<keyword evidence="7" id="KW-0964">Secreted</keyword>
<keyword evidence="16" id="KW-0472">Membrane</keyword>
<dbReference type="FunFam" id="1.10.238.10:FF:000045">
    <property type="entry name" value="Nucleobindin 2"/>
    <property type="match status" value="1"/>
</dbReference>
<keyword evidence="17" id="KW-0175">Coiled coil</keyword>
<feature type="region of interest" description="Disordered" evidence="18">
    <location>
        <begin position="376"/>
        <end position="453"/>
    </location>
</feature>
<keyword evidence="13" id="KW-0106">Calcium</keyword>
<evidence type="ECO:0000256" key="16">
    <source>
        <dbReference type="ARBA" id="ARBA00023136"/>
    </source>
</evidence>
<gene>
    <name evidence="21" type="primary">EOG090X0B17</name>
</gene>
<evidence type="ECO:0000256" key="12">
    <source>
        <dbReference type="ARBA" id="ARBA00022737"/>
    </source>
</evidence>
<dbReference type="GO" id="GO:0003677">
    <property type="term" value="F:DNA binding"/>
    <property type="evidence" value="ECO:0007669"/>
    <property type="project" value="UniProtKB-KW"/>
</dbReference>
<dbReference type="GO" id="GO:0005509">
    <property type="term" value="F:calcium ion binding"/>
    <property type="evidence" value="ECO:0007669"/>
    <property type="project" value="InterPro"/>
</dbReference>
<dbReference type="GO" id="GO:0005793">
    <property type="term" value="C:endoplasmic reticulum-Golgi intermediate compartment"/>
    <property type="evidence" value="ECO:0007669"/>
    <property type="project" value="TreeGrafter"/>
</dbReference>
<feature type="coiled-coil region" evidence="17">
    <location>
        <begin position="148"/>
        <end position="201"/>
    </location>
</feature>
<proteinExistence type="evidence at transcript level"/>
<dbReference type="GO" id="GO:0005794">
    <property type="term" value="C:Golgi apparatus"/>
    <property type="evidence" value="ECO:0007669"/>
    <property type="project" value="UniProtKB-SubCell"/>
</dbReference>
<feature type="domain" description="NUCB1-like N-terminal" evidence="20">
    <location>
        <begin position="20"/>
        <end position="158"/>
    </location>
</feature>
<evidence type="ECO:0000256" key="9">
    <source>
        <dbReference type="ARBA" id="ARBA00022658"/>
    </source>
</evidence>
<evidence type="ECO:0000259" key="20">
    <source>
        <dbReference type="Pfam" id="PF25434"/>
    </source>
</evidence>
<evidence type="ECO:0000256" key="10">
    <source>
        <dbReference type="ARBA" id="ARBA00022723"/>
    </source>
</evidence>
<evidence type="ECO:0000256" key="5">
    <source>
        <dbReference type="ARBA" id="ARBA00008063"/>
    </source>
</evidence>
<evidence type="ECO:0000256" key="15">
    <source>
        <dbReference type="ARBA" id="ARBA00023125"/>
    </source>
</evidence>
<dbReference type="InterPro" id="IPR040250">
    <property type="entry name" value="Nucleobindin"/>
</dbReference>
<evidence type="ECO:0000256" key="17">
    <source>
        <dbReference type="SAM" id="Coils"/>
    </source>
</evidence>
<comment type="subcellular location">
    <subcellularLocation>
        <location evidence="2">Cytoplasm</location>
    </subcellularLocation>
    <subcellularLocation>
        <location evidence="3">Golgi apparatus</location>
    </subcellularLocation>
    <subcellularLocation>
        <location evidence="1">Membrane</location>
        <topology evidence="1">Peripheral membrane protein</topology>
    </subcellularLocation>
    <subcellularLocation>
        <location evidence="4">Secreted</location>
    </subcellularLocation>
</comment>
<evidence type="ECO:0000256" key="11">
    <source>
        <dbReference type="ARBA" id="ARBA00022729"/>
    </source>
</evidence>
<evidence type="ECO:0000256" key="19">
    <source>
        <dbReference type="SAM" id="SignalP"/>
    </source>
</evidence>
<comment type="similarity">
    <text evidence="5">Belongs to the nucleobindin family.</text>
</comment>
<organism evidence="21">
    <name type="scientific">Simocephalus serrulatus</name>
    <dbReference type="NCBI Taxonomy" id="117539"/>
    <lineage>
        <taxon>Eukaryota</taxon>
        <taxon>Metazoa</taxon>
        <taxon>Ecdysozoa</taxon>
        <taxon>Arthropoda</taxon>
        <taxon>Crustacea</taxon>
        <taxon>Branchiopoda</taxon>
        <taxon>Diplostraca</taxon>
        <taxon>Cladocera</taxon>
        <taxon>Anomopoda</taxon>
        <taxon>Daphniidae</taxon>
        <taxon>Simocephalus</taxon>
    </lineage>
</organism>
<feature type="compositionally biased region" description="Low complexity" evidence="18">
    <location>
        <begin position="431"/>
        <end position="453"/>
    </location>
</feature>
<evidence type="ECO:0000256" key="3">
    <source>
        <dbReference type="ARBA" id="ARBA00004555"/>
    </source>
</evidence>
<dbReference type="GO" id="GO:0005085">
    <property type="term" value="F:guanyl-nucleotide exchange factor activity"/>
    <property type="evidence" value="ECO:0007669"/>
    <property type="project" value="UniProtKB-KW"/>
</dbReference>
<sequence>MKSISCFILVAVIILLIENVRCAPVDPKKSTAKPSDANEVGDSGSETGLEYNRYLQEVVQLLESDVDFRQKLEKSDPEDIRTGKVAKELEYVNHHVRNKLDELKRQEMERLRHLAVQEYERARGLGIPHDGRLKIPGHLDHKNPSFETEDLRKLIVQTSKDLEEADRKRKEEFKEYEMQKEFEHQNKLKSLDEEKRKLEEKAWEDAQAKHKQHPKMHHPGSKQQYEEVWEEQDHLSPENFNPKTFFALHDLDGNGYWDPDEVKALFTKELDKAYDPNAPEDDMAERYEEMERMREHVFNETDTNRDYLISFPEFLEQTRKQEFERDPGWNTIDEQPVYSHEEYMEFERQRQMEIQRLIDQGMLPPHPGMLPPHPGMAPHPNNMPYGVPPMQPGQYAPQQPYYPPPPVAQQGKPITPEEARKLQQQAGQVYGQPPQFVPQQQQYGQPQFAQQQPYAGYPQQVQYAQPQQAQFAQQQVQFGQPQQAQFAQPQQTQFAQPIQQQPVQQNLQQPPQNQQPIAQQQAPVQQQTAQQNIQQPPQNQQPIAQQQAPTQQVPTQQQQQQQNQQAAPQKQLPPANTA</sequence>
<dbReference type="AlphaFoldDB" id="A0A4Y7NPM1"/>
<dbReference type="EMBL" id="LR024805">
    <property type="protein sequence ID" value="SVE94424.1"/>
    <property type="molecule type" value="mRNA"/>
</dbReference>
<keyword evidence="6" id="KW-0963">Cytoplasm</keyword>
<protein>
    <submittedName>
        <fullName evidence="21">EOG090X0B17</fullName>
    </submittedName>
</protein>
<feature type="signal peptide" evidence="19">
    <location>
        <begin position="1"/>
        <end position="22"/>
    </location>
</feature>
<dbReference type="PANTHER" id="PTHR19237">
    <property type="entry name" value="NUCLEOBINDIN"/>
    <property type="match status" value="1"/>
</dbReference>
<dbReference type="Pfam" id="PF25434">
    <property type="entry name" value="NUCB1_N"/>
    <property type="match status" value="1"/>
</dbReference>
<evidence type="ECO:0000256" key="8">
    <source>
        <dbReference type="ARBA" id="ARBA00022553"/>
    </source>
</evidence>
<dbReference type="GO" id="GO:0016020">
    <property type="term" value="C:membrane"/>
    <property type="evidence" value="ECO:0007669"/>
    <property type="project" value="UniProtKB-SubCell"/>
</dbReference>
<keyword evidence="9" id="KW-0344">Guanine-nucleotide releasing factor</keyword>
<evidence type="ECO:0000256" key="7">
    <source>
        <dbReference type="ARBA" id="ARBA00022525"/>
    </source>
</evidence>
<feature type="region of interest" description="Disordered" evidence="18">
    <location>
        <begin position="26"/>
        <end position="45"/>
    </location>
</feature>
<dbReference type="InterPro" id="IPR002048">
    <property type="entry name" value="EF_hand_dom"/>
</dbReference>
<keyword evidence="15" id="KW-0238">DNA-binding</keyword>
<reference evidence="21" key="1">
    <citation type="submission" date="2018-08" db="EMBL/GenBank/DDBJ databases">
        <authorList>
            <person name="Cornetti L."/>
        </authorList>
    </citation>
    <scope>NUCLEOTIDE SEQUENCE</scope>
    <source>
        <strain evidence="21">OM-SAIQ-clone2</strain>
    </source>
</reference>
<dbReference type="GO" id="GO:0070062">
    <property type="term" value="C:extracellular exosome"/>
    <property type="evidence" value="ECO:0007669"/>
    <property type="project" value="TreeGrafter"/>
</dbReference>
<dbReference type="CDD" id="cd00051">
    <property type="entry name" value="EFh"/>
    <property type="match status" value="1"/>
</dbReference>
<name>A0A4Y7NPM1_9CRUS</name>
<keyword evidence="12" id="KW-0677">Repeat</keyword>
<dbReference type="SUPFAM" id="SSF47473">
    <property type="entry name" value="EF-hand"/>
    <property type="match status" value="1"/>
</dbReference>
<keyword evidence="8" id="KW-0597">Phosphoprotein</keyword>
<keyword evidence="10" id="KW-0479">Metal-binding</keyword>
<keyword evidence="11 19" id="KW-0732">Signal</keyword>
<feature type="chain" id="PRO_5021457762" evidence="19">
    <location>
        <begin position="23"/>
        <end position="578"/>
    </location>
</feature>
<evidence type="ECO:0000256" key="13">
    <source>
        <dbReference type="ARBA" id="ARBA00022837"/>
    </source>
</evidence>
<evidence type="ECO:0000313" key="21">
    <source>
        <dbReference type="EMBL" id="SVE94424.1"/>
    </source>
</evidence>
<evidence type="ECO:0000256" key="4">
    <source>
        <dbReference type="ARBA" id="ARBA00004613"/>
    </source>
</evidence>
<evidence type="ECO:0000256" key="1">
    <source>
        <dbReference type="ARBA" id="ARBA00004170"/>
    </source>
</evidence>
<evidence type="ECO:0000256" key="18">
    <source>
        <dbReference type="SAM" id="MobiDB-lite"/>
    </source>
</evidence>
<evidence type="ECO:0000256" key="14">
    <source>
        <dbReference type="ARBA" id="ARBA00023034"/>
    </source>
</evidence>
<dbReference type="InterPro" id="IPR011992">
    <property type="entry name" value="EF-hand-dom_pair"/>
</dbReference>
<keyword evidence="14" id="KW-0333">Golgi apparatus</keyword>
<feature type="region of interest" description="Disordered" evidence="18">
    <location>
        <begin position="474"/>
        <end position="578"/>
    </location>
</feature>
<evidence type="ECO:0000256" key="2">
    <source>
        <dbReference type="ARBA" id="ARBA00004496"/>
    </source>
</evidence>
<dbReference type="Gene3D" id="1.10.238.10">
    <property type="entry name" value="EF-hand"/>
    <property type="match status" value="1"/>
</dbReference>